<evidence type="ECO:0000256" key="4">
    <source>
        <dbReference type="ARBA" id="ARBA00022737"/>
    </source>
</evidence>
<reference evidence="12" key="1">
    <citation type="submission" date="2022-07" db="EMBL/GenBank/DDBJ databases">
        <title>Phylogenomic reconstructions and comparative analyses of Kickxellomycotina fungi.</title>
        <authorList>
            <person name="Reynolds N.K."/>
            <person name="Stajich J.E."/>
            <person name="Barry K."/>
            <person name="Grigoriev I.V."/>
            <person name="Crous P."/>
            <person name="Smith M.E."/>
        </authorList>
    </citation>
    <scope>NUCLEOTIDE SEQUENCE</scope>
    <source>
        <strain evidence="12">RSA 567</strain>
    </source>
</reference>
<evidence type="ECO:0000256" key="5">
    <source>
        <dbReference type="ARBA" id="ARBA00022771"/>
    </source>
</evidence>
<dbReference type="PROSITE" id="PS00028">
    <property type="entry name" value="ZINC_FINGER_C2H2_1"/>
    <property type="match status" value="1"/>
</dbReference>
<dbReference type="Proteomes" id="UP001151582">
    <property type="component" value="Unassembled WGS sequence"/>
</dbReference>
<dbReference type="Pfam" id="PF00096">
    <property type="entry name" value="zf-C2H2"/>
    <property type="match status" value="1"/>
</dbReference>
<keyword evidence="3" id="KW-0479">Metal-binding</keyword>
<evidence type="ECO:0000256" key="6">
    <source>
        <dbReference type="ARBA" id="ARBA00022833"/>
    </source>
</evidence>
<dbReference type="SUPFAM" id="SSF57667">
    <property type="entry name" value="beta-beta-alpha zinc fingers"/>
    <property type="match status" value="1"/>
</dbReference>
<organism evidence="12 13">
    <name type="scientific">Dimargaris verticillata</name>
    <dbReference type="NCBI Taxonomy" id="2761393"/>
    <lineage>
        <taxon>Eukaryota</taxon>
        <taxon>Fungi</taxon>
        <taxon>Fungi incertae sedis</taxon>
        <taxon>Zoopagomycota</taxon>
        <taxon>Kickxellomycotina</taxon>
        <taxon>Dimargaritomycetes</taxon>
        <taxon>Dimargaritales</taxon>
        <taxon>Dimargaritaceae</taxon>
        <taxon>Dimargaris</taxon>
    </lineage>
</organism>
<evidence type="ECO:0000256" key="3">
    <source>
        <dbReference type="ARBA" id="ARBA00022723"/>
    </source>
</evidence>
<name>A0A9W8EF57_9FUNG</name>
<dbReference type="SMART" id="SM00355">
    <property type="entry name" value="ZnF_C2H2"/>
    <property type="match status" value="3"/>
</dbReference>
<evidence type="ECO:0000313" key="12">
    <source>
        <dbReference type="EMBL" id="KAJ1984382.1"/>
    </source>
</evidence>
<protein>
    <recommendedName>
        <fullName evidence="11">C2H2-type domain-containing protein</fullName>
    </recommendedName>
</protein>
<feature type="region of interest" description="Disordered" evidence="10">
    <location>
        <begin position="146"/>
        <end position="214"/>
    </location>
</feature>
<dbReference type="OrthoDB" id="6155966at2759"/>
<comment type="similarity">
    <text evidence="8">Belongs to the pacC/RIM101 family.</text>
</comment>
<comment type="caution">
    <text evidence="12">The sequence shown here is derived from an EMBL/GenBank/DDBJ whole genome shotgun (WGS) entry which is preliminary data.</text>
</comment>
<evidence type="ECO:0000259" key="11">
    <source>
        <dbReference type="PROSITE" id="PS50157"/>
    </source>
</evidence>
<gene>
    <name evidence="12" type="ORF">H4R34_000698</name>
</gene>
<dbReference type="GO" id="GO:0005634">
    <property type="term" value="C:nucleus"/>
    <property type="evidence" value="ECO:0007669"/>
    <property type="project" value="UniProtKB-SubCell"/>
</dbReference>
<dbReference type="GO" id="GO:0008270">
    <property type="term" value="F:zinc ion binding"/>
    <property type="evidence" value="ECO:0007669"/>
    <property type="project" value="UniProtKB-KW"/>
</dbReference>
<feature type="region of interest" description="Disordered" evidence="10">
    <location>
        <begin position="95"/>
        <end position="120"/>
    </location>
</feature>
<sequence>MSKHDTDHGSPEAMTCHWRGCTVGVSFENSIHLFEHITKSHIGRKASNNLCLQCHWEECSFEAKKRDHITSHMRSHIDYRPHMCPYCRKTFKRPQDLKKHEKTHSETLPTPVSAGVAKGAATAELHRSSFSSDYYPTYQTAPTVSYPPPASHTTGHLAVSSPHALPDSPSSLNAYVPELSPDNVVPSTGVTISDQSDSESAQPGHGGAKKRPRDPLEDLLANSKAKQQATYNQGASNVYFKATDIRYILHC</sequence>
<keyword evidence="6" id="KW-0862">Zinc</keyword>
<evidence type="ECO:0000256" key="9">
    <source>
        <dbReference type="PROSITE-ProRule" id="PRU00042"/>
    </source>
</evidence>
<dbReference type="PANTHER" id="PTHR47257:SF1">
    <property type="entry name" value="PH-RESPONSE TRANSCRIPTION FACTOR PACC_RIM101"/>
    <property type="match status" value="1"/>
</dbReference>
<evidence type="ECO:0000313" key="13">
    <source>
        <dbReference type="Proteomes" id="UP001151582"/>
    </source>
</evidence>
<dbReference type="EMBL" id="JANBQB010000021">
    <property type="protein sequence ID" value="KAJ1984382.1"/>
    <property type="molecule type" value="Genomic_DNA"/>
</dbReference>
<evidence type="ECO:0000256" key="1">
    <source>
        <dbReference type="ARBA" id="ARBA00004123"/>
    </source>
</evidence>
<dbReference type="PROSITE" id="PS50157">
    <property type="entry name" value="ZINC_FINGER_C2H2_2"/>
    <property type="match status" value="2"/>
</dbReference>
<keyword evidence="13" id="KW-1185">Reference proteome</keyword>
<feature type="domain" description="C2H2-type" evidence="11">
    <location>
        <begin position="82"/>
        <end position="109"/>
    </location>
</feature>
<feature type="compositionally biased region" description="Basic and acidic residues" evidence="10">
    <location>
        <begin position="95"/>
        <end position="105"/>
    </location>
</feature>
<keyword evidence="2" id="KW-0678">Repressor</keyword>
<dbReference type="InterPro" id="IPR050806">
    <property type="entry name" value="pacC/RIM101"/>
</dbReference>
<evidence type="ECO:0000256" key="7">
    <source>
        <dbReference type="ARBA" id="ARBA00023242"/>
    </source>
</evidence>
<dbReference type="AlphaFoldDB" id="A0A9W8EF57"/>
<proteinExistence type="inferred from homology"/>
<feature type="domain" description="C2H2-type" evidence="11">
    <location>
        <begin position="52"/>
        <end position="81"/>
    </location>
</feature>
<keyword evidence="4" id="KW-0677">Repeat</keyword>
<keyword evidence="5 9" id="KW-0863">Zinc-finger</keyword>
<evidence type="ECO:0000256" key="8">
    <source>
        <dbReference type="ARBA" id="ARBA00038089"/>
    </source>
</evidence>
<feature type="compositionally biased region" description="Polar residues" evidence="10">
    <location>
        <begin position="185"/>
        <end position="201"/>
    </location>
</feature>
<dbReference type="Gene3D" id="3.30.160.60">
    <property type="entry name" value="Classic Zinc Finger"/>
    <property type="match status" value="2"/>
</dbReference>
<dbReference type="InterPro" id="IPR036236">
    <property type="entry name" value="Znf_C2H2_sf"/>
</dbReference>
<comment type="subcellular location">
    <subcellularLocation>
        <location evidence="1">Nucleus</location>
    </subcellularLocation>
</comment>
<dbReference type="InterPro" id="IPR013087">
    <property type="entry name" value="Znf_C2H2_type"/>
</dbReference>
<evidence type="ECO:0000256" key="10">
    <source>
        <dbReference type="SAM" id="MobiDB-lite"/>
    </source>
</evidence>
<evidence type="ECO:0000256" key="2">
    <source>
        <dbReference type="ARBA" id="ARBA00022491"/>
    </source>
</evidence>
<accession>A0A9W8EF57</accession>
<keyword evidence="7" id="KW-0539">Nucleus</keyword>
<dbReference type="PANTHER" id="PTHR47257">
    <property type="entry name" value="PH-RESPONSE TRANSCRIPTION FACTOR PACC/RIM101"/>
    <property type="match status" value="1"/>
</dbReference>